<organism evidence="1 2">
    <name type="scientific">Bacillus weihaiensis</name>
    <dbReference type="NCBI Taxonomy" id="1547283"/>
    <lineage>
        <taxon>Bacteria</taxon>
        <taxon>Bacillati</taxon>
        <taxon>Bacillota</taxon>
        <taxon>Bacilli</taxon>
        <taxon>Bacillales</taxon>
        <taxon>Bacillaceae</taxon>
        <taxon>Bacillus</taxon>
    </lineage>
</organism>
<evidence type="ECO:0000313" key="2">
    <source>
        <dbReference type="Proteomes" id="UP000181936"/>
    </source>
</evidence>
<gene>
    <name evidence="1" type="ORF">A9C19_08870</name>
</gene>
<dbReference type="EMBL" id="CP016020">
    <property type="protein sequence ID" value="APH04849.1"/>
    <property type="molecule type" value="Genomic_DNA"/>
</dbReference>
<name>A0A1L3MR76_9BACI</name>
<protein>
    <submittedName>
        <fullName evidence="1">Uncharacterized protein</fullName>
    </submittedName>
</protein>
<proteinExistence type="predicted"/>
<dbReference type="Proteomes" id="UP000181936">
    <property type="component" value="Chromosome"/>
</dbReference>
<keyword evidence="2" id="KW-1185">Reference proteome</keyword>
<accession>A0A1L3MR76</accession>
<sequence>MVLLMMSLQHLFKSQQPDLIRIHSKVFIITRAFTGTEQARERYEESKNTYTKRKYLLGGFE</sequence>
<dbReference type="KEGG" id="bwh:A9C19_08870"/>
<reference evidence="1 2" key="1">
    <citation type="journal article" date="2016" name="Sci. Rep.">
        <title>Complete genome sequence and transcriptomic analysis of a novel marine strain Bacillus weihaiensis reveals the mechanism of brown algae degradation.</title>
        <authorList>
            <person name="Zhu Y."/>
            <person name="Chen P."/>
            <person name="Bao Y."/>
            <person name="Men Y."/>
            <person name="Zeng Y."/>
            <person name="Yang J."/>
            <person name="Sun J."/>
            <person name="Sun Y."/>
        </authorList>
    </citation>
    <scope>NUCLEOTIDE SEQUENCE [LARGE SCALE GENOMIC DNA]</scope>
    <source>
        <strain evidence="1 2">Alg07</strain>
    </source>
</reference>
<dbReference type="AlphaFoldDB" id="A0A1L3MR76"/>
<evidence type="ECO:0000313" key="1">
    <source>
        <dbReference type="EMBL" id="APH04849.1"/>
    </source>
</evidence>